<comment type="function">
    <text evidence="1">Could be involved in insertion of integral membrane proteins into the membrane.</text>
</comment>
<dbReference type="Proteomes" id="UP001500843">
    <property type="component" value="Unassembled WGS sequence"/>
</dbReference>
<dbReference type="HAMAP" id="MF_00386">
    <property type="entry name" value="UPF0161_YidD"/>
    <property type="match status" value="1"/>
</dbReference>
<name>A0ABP8XTC5_9MICO</name>
<proteinExistence type="inferred from homology"/>
<organism evidence="3 4">
    <name type="scientific">Promicromonospora umidemergens</name>
    <dbReference type="NCBI Taxonomy" id="629679"/>
    <lineage>
        <taxon>Bacteria</taxon>
        <taxon>Bacillati</taxon>
        <taxon>Actinomycetota</taxon>
        <taxon>Actinomycetes</taxon>
        <taxon>Micrococcales</taxon>
        <taxon>Promicromonosporaceae</taxon>
        <taxon>Promicromonospora</taxon>
    </lineage>
</organism>
<dbReference type="NCBIfam" id="TIGR00278">
    <property type="entry name" value="membrane protein insertion efficiency factor YidD"/>
    <property type="match status" value="1"/>
</dbReference>
<dbReference type="PANTHER" id="PTHR33383">
    <property type="entry name" value="MEMBRANE PROTEIN INSERTION EFFICIENCY FACTOR-RELATED"/>
    <property type="match status" value="1"/>
</dbReference>
<accession>A0ABP8XTC5</accession>
<dbReference type="PANTHER" id="PTHR33383:SF1">
    <property type="entry name" value="MEMBRANE PROTEIN INSERTION EFFICIENCY FACTOR-RELATED"/>
    <property type="match status" value="1"/>
</dbReference>
<comment type="similarity">
    <text evidence="1">Belongs to the UPF0161 family.</text>
</comment>
<keyword evidence="4" id="KW-1185">Reference proteome</keyword>
<keyword evidence="1" id="KW-1003">Cell membrane</keyword>
<protein>
    <recommendedName>
        <fullName evidence="1">Putative membrane protein insertion efficiency factor</fullName>
    </recommendedName>
</protein>
<evidence type="ECO:0000256" key="2">
    <source>
        <dbReference type="SAM" id="MobiDB-lite"/>
    </source>
</evidence>
<dbReference type="Pfam" id="PF01809">
    <property type="entry name" value="YidD"/>
    <property type="match status" value="1"/>
</dbReference>
<comment type="caution">
    <text evidence="3">The sequence shown here is derived from an EMBL/GenBank/DDBJ whole genome shotgun (WGS) entry which is preliminary data.</text>
</comment>
<keyword evidence="1" id="KW-0472">Membrane</keyword>
<dbReference type="SMART" id="SM01234">
    <property type="entry name" value="Haemolytic"/>
    <property type="match status" value="1"/>
</dbReference>
<reference evidence="4" key="1">
    <citation type="journal article" date="2019" name="Int. J. Syst. Evol. Microbiol.">
        <title>The Global Catalogue of Microorganisms (GCM) 10K type strain sequencing project: providing services to taxonomists for standard genome sequencing and annotation.</title>
        <authorList>
            <consortium name="The Broad Institute Genomics Platform"/>
            <consortium name="The Broad Institute Genome Sequencing Center for Infectious Disease"/>
            <person name="Wu L."/>
            <person name="Ma J."/>
        </authorList>
    </citation>
    <scope>NUCLEOTIDE SEQUENCE [LARGE SCALE GENOMIC DNA]</scope>
    <source>
        <strain evidence="4">JCM 17975</strain>
    </source>
</reference>
<feature type="region of interest" description="Disordered" evidence="2">
    <location>
        <begin position="1"/>
        <end position="32"/>
    </location>
</feature>
<sequence length="117" mass="12887">MPAPCRRTGNRRREEMTTISAPEGAAPPREPSLIGRLPVTLLVGMVRFYQAFISPMSPPSCKYYPSCSQYALIAFRRHGALRGLGLALWRLLRCNPWSLGGVDDVPPARGAHTHTEG</sequence>
<comment type="subcellular location">
    <subcellularLocation>
        <location evidence="1">Cell membrane</location>
        <topology evidence="1">Peripheral membrane protein</topology>
        <orientation evidence="1">Cytoplasmic side</orientation>
    </subcellularLocation>
</comment>
<evidence type="ECO:0000313" key="3">
    <source>
        <dbReference type="EMBL" id="GAA4712681.1"/>
    </source>
</evidence>
<gene>
    <name evidence="3" type="ORF">GCM10023198_39490</name>
</gene>
<dbReference type="EMBL" id="BAABHM010000017">
    <property type="protein sequence ID" value="GAA4712681.1"/>
    <property type="molecule type" value="Genomic_DNA"/>
</dbReference>
<evidence type="ECO:0000313" key="4">
    <source>
        <dbReference type="Proteomes" id="UP001500843"/>
    </source>
</evidence>
<evidence type="ECO:0000256" key="1">
    <source>
        <dbReference type="HAMAP-Rule" id="MF_00386"/>
    </source>
</evidence>
<dbReference type="InterPro" id="IPR002696">
    <property type="entry name" value="Membr_insert_effic_factor_YidD"/>
</dbReference>